<evidence type="ECO:0000259" key="8">
    <source>
        <dbReference type="Pfam" id="PF04234"/>
    </source>
</evidence>
<proteinExistence type="predicted"/>
<dbReference type="GO" id="GO:0005886">
    <property type="term" value="C:plasma membrane"/>
    <property type="evidence" value="ECO:0007669"/>
    <property type="project" value="TreeGrafter"/>
</dbReference>
<dbReference type="PANTHER" id="PTHR34820:SF4">
    <property type="entry name" value="INNER MEMBRANE PROTEIN YEBZ"/>
    <property type="match status" value="1"/>
</dbReference>
<keyword evidence="2" id="KW-0479">Metal-binding</keyword>
<feature type="domain" description="CopC" evidence="8">
    <location>
        <begin position="28"/>
        <end position="121"/>
    </location>
</feature>
<dbReference type="PANTHER" id="PTHR34820">
    <property type="entry name" value="INNER MEMBRANE PROTEIN YEBZ"/>
    <property type="match status" value="1"/>
</dbReference>
<dbReference type="Proteomes" id="UP000267804">
    <property type="component" value="Chromosome"/>
</dbReference>
<protein>
    <submittedName>
        <fullName evidence="9">Copper resistance protein CopC</fullName>
    </submittedName>
</protein>
<keyword evidence="6" id="KW-0812">Transmembrane</keyword>
<feature type="compositionally biased region" description="Low complexity" evidence="5">
    <location>
        <begin position="124"/>
        <end position="146"/>
    </location>
</feature>
<gene>
    <name evidence="9" type="ORF">CSH63_06785</name>
</gene>
<evidence type="ECO:0000313" key="10">
    <source>
        <dbReference type="Proteomes" id="UP000267804"/>
    </source>
</evidence>
<evidence type="ECO:0000256" key="7">
    <source>
        <dbReference type="SAM" id="SignalP"/>
    </source>
</evidence>
<dbReference type="GO" id="GO:0005507">
    <property type="term" value="F:copper ion binding"/>
    <property type="evidence" value="ECO:0007669"/>
    <property type="project" value="InterPro"/>
</dbReference>
<dbReference type="InterPro" id="IPR007348">
    <property type="entry name" value="CopC_dom"/>
</dbReference>
<evidence type="ECO:0000256" key="5">
    <source>
        <dbReference type="SAM" id="MobiDB-lite"/>
    </source>
</evidence>
<dbReference type="GO" id="GO:0046688">
    <property type="term" value="P:response to copper ion"/>
    <property type="evidence" value="ECO:0007669"/>
    <property type="project" value="InterPro"/>
</dbReference>
<dbReference type="SUPFAM" id="SSF81296">
    <property type="entry name" value="E set domains"/>
    <property type="match status" value="1"/>
</dbReference>
<reference evidence="9 10" key="1">
    <citation type="submission" date="2017-10" db="EMBL/GenBank/DDBJ databases">
        <title>Integration of genomic and chemical information greatly accelerates assignment of the full stereostructure of myelolactone, a potent inhibitor of myeloma from a marine-derived Micromonospora.</title>
        <authorList>
            <person name="Kim M.C."/>
            <person name="Machado H."/>
            <person name="Jensen P.R."/>
            <person name="Fenical W."/>
        </authorList>
    </citation>
    <scope>NUCLEOTIDE SEQUENCE [LARGE SCALE GENOMIC DNA]</scope>
    <source>
        <strain evidence="9 10">CNY-010</strain>
    </source>
</reference>
<dbReference type="GO" id="GO:0006825">
    <property type="term" value="P:copper ion transport"/>
    <property type="evidence" value="ECO:0007669"/>
    <property type="project" value="InterPro"/>
</dbReference>
<keyword evidence="4" id="KW-0186">Copper</keyword>
<comment type="subcellular location">
    <subcellularLocation>
        <location evidence="1">Cell envelope</location>
    </subcellularLocation>
</comment>
<dbReference type="GO" id="GO:0030313">
    <property type="term" value="C:cell envelope"/>
    <property type="evidence" value="ECO:0007669"/>
    <property type="project" value="UniProtKB-SubCell"/>
</dbReference>
<keyword evidence="3 7" id="KW-0732">Signal</keyword>
<feature type="transmembrane region" description="Helical" evidence="6">
    <location>
        <begin position="163"/>
        <end position="185"/>
    </location>
</feature>
<dbReference type="InterPro" id="IPR014755">
    <property type="entry name" value="Cu-Rt/internalin_Ig-like"/>
</dbReference>
<dbReference type="InterPro" id="IPR014756">
    <property type="entry name" value="Ig_E-set"/>
</dbReference>
<name>A0A386WKB0_9ACTN</name>
<dbReference type="InterPro" id="IPR032694">
    <property type="entry name" value="CopC/D"/>
</dbReference>
<keyword evidence="6" id="KW-1133">Transmembrane helix</keyword>
<organism evidence="9 10">
    <name type="scientific">Micromonospora tulbaghiae</name>
    <dbReference type="NCBI Taxonomy" id="479978"/>
    <lineage>
        <taxon>Bacteria</taxon>
        <taxon>Bacillati</taxon>
        <taxon>Actinomycetota</taxon>
        <taxon>Actinomycetes</taxon>
        <taxon>Micromonosporales</taxon>
        <taxon>Micromonosporaceae</taxon>
        <taxon>Micromonospora</taxon>
    </lineage>
</organism>
<dbReference type="EMBL" id="CP024087">
    <property type="protein sequence ID" value="AYF27134.1"/>
    <property type="molecule type" value="Genomic_DNA"/>
</dbReference>
<dbReference type="Gene3D" id="2.60.40.1220">
    <property type="match status" value="1"/>
</dbReference>
<evidence type="ECO:0000256" key="1">
    <source>
        <dbReference type="ARBA" id="ARBA00004196"/>
    </source>
</evidence>
<evidence type="ECO:0000256" key="3">
    <source>
        <dbReference type="ARBA" id="ARBA00022729"/>
    </source>
</evidence>
<dbReference type="KEGG" id="mtua:CSH63_06785"/>
<dbReference type="AlphaFoldDB" id="A0A386WKB0"/>
<feature type="region of interest" description="Disordered" evidence="5">
    <location>
        <begin position="124"/>
        <end position="157"/>
    </location>
</feature>
<evidence type="ECO:0000256" key="6">
    <source>
        <dbReference type="SAM" id="Phobius"/>
    </source>
</evidence>
<evidence type="ECO:0000256" key="4">
    <source>
        <dbReference type="ARBA" id="ARBA00023008"/>
    </source>
</evidence>
<feature type="chain" id="PRO_5017410135" evidence="7">
    <location>
        <begin position="28"/>
        <end position="195"/>
    </location>
</feature>
<keyword evidence="6" id="KW-0472">Membrane</keyword>
<accession>A0A386WKB0</accession>
<dbReference type="Pfam" id="PF04234">
    <property type="entry name" value="CopC"/>
    <property type="match status" value="1"/>
</dbReference>
<dbReference type="RefSeq" id="WP_120569494.1">
    <property type="nucleotide sequence ID" value="NZ_CP024087.1"/>
</dbReference>
<evidence type="ECO:0000256" key="2">
    <source>
        <dbReference type="ARBA" id="ARBA00022723"/>
    </source>
</evidence>
<sequence length="195" mass="19626">MRTRSVTALLAAVLTALLLVPATPAAAHNSLQEATPARDARLTAAPTQVTLRFLQRLNPSFTTITVSDAGQRRVPTSAPAVDGATGTVTIDEPLGNGTYTVAYRVVSRDGHPVQGSYRFTVADPAAPAPSASASSAAAASTGTDAAGEPDASVARSGDDGPPVALLAGGAVAGLLVVAGIVLLVARRARGRRTDH</sequence>
<evidence type="ECO:0000313" key="9">
    <source>
        <dbReference type="EMBL" id="AYF27134.1"/>
    </source>
</evidence>
<feature type="signal peptide" evidence="7">
    <location>
        <begin position="1"/>
        <end position="27"/>
    </location>
</feature>
<dbReference type="GO" id="GO:0042597">
    <property type="term" value="C:periplasmic space"/>
    <property type="evidence" value="ECO:0007669"/>
    <property type="project" value="InterPro"/>
</dbReference>